<organism evidence="1 2">
    <name type="scientific">Caenorhabditis tropicalis</name>
    <dbReference type="NCBI Taxonomy" id="1561998"/>
    <lineage>
        <taxon>Eukaryota</taxon>
        <taxon>Metazoa</taxon>
        <taxon>Ecdysozoa</taxon>
        <taxon>Nematoda</taxon>
        <taxon>Chromadorea</taxon>
        <taxon>Rhabditida</taxon>
        <taxon>Rhabditina</taxon>
        <taxon>Rhabditomorpha</taxon>
        <taxon>Rhabditoidea</taxon>
        <taxon>Rhabditidae</taxon>
        <taxon>Peloderinae</taxon>
        <taxon>Caenorhabditis</taxon>
    </lineage>
</organism>
<evidence type="ECO:0000313" key="2">
    <source>
        <dbReference type="WBParaSite" id="Csp11.Scaffold629.g14838.t1"/>
    </source>
</evidence>
<evidence type="ECO:0000313" key="1">
    <source>
        <dbReference type="Proteomes" id="UP000095282"/>
    </source>
</evidence>
<dbReference type="Proteomes" id="UP000095282">
    <property type="component" value="Unplaced"/>
</dbReference>
<sequence length="79" mass="8449">MLSSLLLTLSRKKDIVKNGQKLAESPGILPNPMLSSSLLSLSRKKGGRLCIPPNPIISWLSSGGLHDNCTFLPHKSAAL</sequence>
<protein>
    <submittedName>
        <fullName evidence="2">Ovule protein</fullName>
    </submittedName>
</protein>
<dbReference type="AlphaFoldDB" id="A0A1I7U4R9"/>
<accession>A0A1I7U4R9</accession>
<proteinExistence type="predicted"/>
<keyword evidence="1" id="KW-1185">Reference proteome</keyword>
<reference evidence="2" key="1">
    <citation type="submission" date="2016-11" db="UniProtKB">
        <authorList>
            <consortium name="WormBaseParasite"/>
        </authorList>
    </citation>
    <scope>IDENTIFICATION</scope>
</reference>
<dbReference type="WBParaSite" id="Csp11.Scaffold629.g14838.t1">
    <property type="protein sequence ID" value="Csp11.Scaffold629.g14838.t1"/>
    <property type="gene ID" value="Csp11.Scaffold629.g14838"/>
</dbReference>
<name>A0A1I7U4R9_9PELO</name>